<dbReference type="PANTHER" id="PTHR43498:SF1">
    <property type="entry name" value="COB--COM HETERODISULFIDE REDUCTASE IRON-SULFUR SUBUNIT A"/>
    <property type="match status" value="1"/>
</dbReference>
<dbReference type="Gene3D" id="3.50.50.60">
    <property type="entry name" value="FAD/NAD(P)-binding domain"/>
    <property type="match status" value="1"/>
</dbReference>
<name>A0A5C1I203_9SPHI</name>
<dbReference type="Pfam" id="PF12831">
    <property type="entry name" value="FAD_oxidored"/>
    <property type="match status" value="1"/>
</dbReference>
<evidence type="ECO:0000259" key="7">
    <source>
        <dbReference type="Pfam" id="PF25275"/>
    </source>
</evidence>
<dbReference type="RefSeq" id="WP_112573897.1">
    <property type="nucleotide sequence ID" value="NZ_CP043450.1"/>
</dbReference>
<dbReference type="KEGG" id="mrub:DEO27_015435"/>
<dbReference type="InterPro" id="IPR039650">
    <property type="entry name" value="HdrA-like"/>
</dbReference>
<proteinExistence type="predicted"/>
<dbReference type="SUPFAM" id="SSF51905">
    <property type="entry name" value="FAD/NAD(P)-binding domain"/>
    <property type="match status" value="2"/>
</dbReference>
<keyword evidence="4" id="KW-0408">Iron</keyword>
<keyword evidence="6" id="KW-0732">Signal</keyword>
<evidence type="ECO:0000256" key="6">
    <source>
        <dbReference type="SAM" id="SignalP"/>
    </source>
</evidence>
<protein>
    <submittedName>
        <fullName evidence="8">FAD-dependent oxidoreductase</fullName>
    </submittedName>
</protein>
<dbReference type="Proteomes" id="UP000251402">
    <property type="component" value="Chromosome"/>
</dbReference>
<keyword evidence="1" id="KW-0004">4Fe-4S</keyword>
<gene>
    <name evidence="8" type="ORF">DEO27_015435</name>
</gene>
<keyword evidence="5" id="KW-0411">Iron-sulfur</keyword>
<keyword evidence="3" id="KW-0560">Oxidoreductase</keyword>
<dbReference type="InterPro" id="IPR033803">
    <property type="entry name" value="CBD-like_Golvesin-Xly"/>
</dbReference>
<organism evidence="8 9">
    <name type="scientific">Mucilaginibacter rubeus</name>
    <dbReference type="NCBI Taxonomy" id="2027860"/>
    <lineage>
        <taxon>Bacteria</taxon>
        <taxon>Pseudomonadati</taxon>
        <taxon>Bacteroidota</taxon>
        <taxon>Sphingobacteriia</taxon>
        <taxon>Sphingobacteriales</taxon>
        <taxon>Sphingobacteriaceae</taxon>
        <taxon>Mucilaginibacter</taxon>
    </lineage>
</organism>
<dbReference type="EMBL" id="CP043450">
    <property type="protein sequence ID" value="QEM11358.1"/>
    <property type="molecule type" value="Genomic_DNA"/>
</dbReference>
<feature type="chain" id="PRO_5022824859" evidence="6">
    <location>
        <begin position="25"/>
        <end position="671"/>
    </location>
</feature>
<evidence type="ECO:0000256" key="5">
    <source>
        <dbReference type="ARBA" id="ARBA00023014"/>
    </source>
</evidence>
<dbReference type="GO" id="GO:0046872">
    <property type="term" value="F:metal ion binding"/>
    <property type="evidence" value="ECO:0007669"/>
    <property type="project" value="UniProtKB-KW"/>
</dbReference>
<evidence type="ECO:0000256" key="1">
    <source>
        <dbReference type="ARBA" id="ARBA00022485"/>
    </source>
</evidence>
<accession>A0A5C1I203</accession>
<dbReference type="Pfam" id="PF25275">
    <property type="entry name" value="Golvesin_C"/>
    <property type="match status" value="1"/>
</dbReference>
<reference evidence="8" key="1">
    <citation type="submission" date="2019-08" db="EMBL/GenBank/DDBJ databases">
        <title>Comparative genome analysis confer to the adaptation heavy metal polluted environment.</title>
        <authorList>
            <person name="Li Y."/>
        </authorList>
    </citation>
    <scope>NUCLEOTIDE SEQUENCE [LARGE SCALE GENOMIC DNA]</scope>
    <source>
        <strain evidence="8">P1</strain>
    </source>
</reference>
<feature type="signal peptide" evidence="6">
    <location>
        <begin position="1"/>
        <end position="24"/>
    </location>
</feature>
<evidence type="ECO:0000256" key="4">
    <source>
        <dbReference type="ARBA" id="ARBA00023004"/>
    </source>
</evidence>
<dbReference type="InterPro" id="IPR036188">
    <property type="entry name" value="FAD/NAD-bd_sf"/>
</dbReference>
<dbReference type="AlphaFoldDB" id="A0A5C1I203"/>
<evidence type="ECO:0000256" key="2">
    <source>
        <dbReference type="ARBA" id="ARBA00022723"/>
    </source>
</evidence>
<dbReference type="GO" id="GO:0016491">
    <property type="term" value="F:oxidoreductase activity"/>
    <property type="evidence" value="ECO:0007669"/>
    <property type="project" value="UniProtKB-KW"/>
</dbReference>
<evidence type="ECO:0000256" key="3">
    <source>
        <dbReference type="ARBA" id="ARBA00023002"/>
    </source>
</evidence>
<evidence type="ECO:0000313" key="8">
    <source>
        <dbReference type="EMBL" id="QEM11358.1"/>
    </source>
</evidence>
<dbReference type="PANTHER" id="PTHR43498">
    <property type="entry name" value="FERREDOXIN:COB-COM HETERODISULFIDE REDUCTASE SUBUNIT A"/>
    <property type="match status" value="1"/>
</dbReference>
<feature type="domain" description="Golvesin/Xly CBD-like" evidence="7">
    <location>
        <begin position="532"/>
        <end position="666"/>
    </location>
</feature>
<dbReference type="GO" id="GO:0051539">
    <property type="term" value="F:4 iron, 4 sulfur cluster binding"/>
    <property type="evidence" value="ECO:0007669"/>
    <property type="project" value="UniProtKB-KW"/>
</dbReference>
<sequence length="671" mass="73982">MKNLFKTTWLCLPILFITVNTSIASTSVLNTEVCIYGGTSAGVIAAYTAKKMGKQVLLIEPGLHLGGMSSGGLGFTDIGNKYVVTGLARDFYRRIGANYGRFEQWIFEPKVAEKIFDDYVNRAGFKVLKSTRIVSAQKQGSKIISITTEDSVHPGKISYRTIKATMFIDCSYEGDLMARAGVSYSAGREANSEYNETIDGVQVMEGHQMPDGIDPYKTPGDANSGLLWGINQGDVRPSGSGDKKIQAYNYRITLTNVPENRIPITRPDNYAPERYELLKRLKQLKPWKSFTDILFLSNMPNGKTDINNLGGFSTDMIGMNWDYPDADYAKRAQIIKAHEDYTKGLLYFVGHDASVPEQVREQMLQWGYPKDEFTDHQHFSPQLYIREARRMKGELIMTQHHCQGRETVTDGVGMAAYTMDSHNCDRQVINGMAKNEGNVEVGGFGPYPVSYRAITPKKAEATNLLVPVCLSATHIAYGSIRMEPVFMVLGQSAAVAACIAIDKGKTVQQLDAGLIRQQLRDNPLADGSIPEVLVDNDDTTHCQITGNWQKEKSGGYGPSYLLDTLNSGEGKSIKYLPEIKASGSYSVYAYFPKVKKASTKTMIKIFDGKQLNEKTINVASLEVAGQTSGEWIALGSFTLSKGQQPYVEISTKDANGATAADAILFVPQKKL</sequence>
<evidence type="ECO:0000313" key="9">
    <source>
        <dbReference type="Proteomes" id="UP000251402"/>
    </source>
</evidence>
<dbReference type="OrthoDB" id="668499at2"/>
<keyword evidence="9" id="KW-1185">Reference proteome</keyword>
<keyword evidence="2" id="KW-0479">Metal-binding</keyword>